<dbReference type="AlphaFoldDB" id="A0AAW2KUB5"/>
<reference evidence="2" key="1">
    <citation type="submission" date="2020-06" db="EMBL/GenBank/DDBJ databases">
        <authorList>
            <person name="Li T."/>
            <person name="Hu X."/>
            <person name="Zhang T."/>
            <person name="Song X."/>
            <person name="Zhang H."/>
            <person name="Dai N."/>
            <person name="Sheng W."/>
            <person name="Hou X."/>
            <person name="Wei L."/>
        </authorList>
    </citation>
    <scope>NUCLEOTIDE SEQUENCE</scope>
    <source>
        <strain evidence="2">G02</strain>
        <tissue evidence="2">Leaf</tissue>
    </source>
</reference>
<evidence type="ECO:0000256" key="1">
    <source>
        <dbReference type="SAM" id="MobiDB-lite"/>
    </source>
</evidence>
<sequence>MAAAAAAEAEEGRREEEGVLEEESRVWRRSQRQEGQKPVNCSLGWRSQLKEERGGCGGGGAAAQLGLKKWYS</sequence>
<evidence type="ECO:0000313" key="2">
    <source>
        <dbReference type="EMBL" id="KAL0309954.1"/>
    </source>
</evidence>
<dbReference type="EMBL" id="JACGWJ010000027">
    <property type="protein sequence ID" value="KAL0309954.1"/>
    <property type="molecule type" value="Genomic_DNA"/>
</dbReference>
<comment type="caution">
    <text evidence="2">The sequence shown here is derived from an EMBL/GenBank/DDBJ whole genome shotgun (WGS) entry which is preliminary data.</text>
</comment>
<protein>
    <submittedName>
        <fullName evidence="2">Uncharacterized protein</fullName>
    </submittedName>
</protein>
<feature type="region of interest" description="Disordered" evidence="1">
    <location>
        <begin position="1"/>
        <end position="39"/>
    </location>
</feature>
<organism evidence="2">
    <name type="scientific">Sesamum radiatum</name>
    <name type="common">Black benniseed</name>
    <dbReference type="NCBI Taxonomy" id="300843"/>
    <lineage>
        <taxon>Eukaryota</taxon>
        <taxon>Viridiplantae</taxon>
        <taxon>Streptophyta</taxon>
        <taxon>Embryophyta</taxon>
        <taxon>Tracheophyta</taxon>
        <taxon>Spermatophyta</taxon>
        <taxon>Magnoliopsida</taxon>
        <taxon>eudicotyledons</taxon>
        <taxon>Gunneridae</taxon>
        <taxon>Pentapetalae</taxon>
        <taxon>asterids</taxon>
        <taxon>lamiids</taxon>
        <taxon>Lamiales</taxon>
        <taxon>Pedaliaceae</taxon>
        <taxon>Sesamum</taxon>
    </lineage>
</organism>
<accession>A0AAW2KUB5</accession>
<proteinExistence type="predicted"/>
<feature type="compositionally biased region" description="Basic and acidic residues" evidence="1">
    <location>
        <begin position="10"/>
        <end position="35"/>
    </location>
</feature>
<name>A0AAW2KUB5_SESRA</name>
<gene>
    <name evidence="2" type="ORF">Sradi_5937700</name>
</gene>
<reference evidence="2" key="2">
    <citation type="journal article" date="2024" name="Plant">
        <title>Genomic evolution and insights into agronomic trait innovations of Sesamum species.</title>
        <authorList>
            <person name="Miao H."/>
            <person name="Wang L."/>
            <person name="Qu L."/>
            <person name="Liu H."/>
            <person name="Sun Y."/>
            <person name="Le M."/>
            <person name="Wang Q."/>
            <person name="Wei S."/>
            <person name="Zheng Y."/>
            <person name="Lin W."/>
            <person name="Duan Y."/>
            <person name="Cao H."/>
            <person name="Xiong S."/>
            <person name="Wang X."/>
            <person name="Wei L."/>
            <person name="Li C."/>
            <person name="Ma Q."/>
            <person name="Ju M."/>
            <person name="Zhao R."/>
            <person name="Li G."/>
            <person name="Mu C."/>
            <person name="Tian Q."/>
            <person name="Mei H."/>
            <person name="Zhang T."/>
            <person name="Gao T."/>
            <person name="Zhang H."/>
        </authorList>
    </citation>
    <scope>NUCLEOTIDE SEQUENCE</scope>
    <source>
        <strain evidence="2">G02</strain>
    </source>
</reference>